<dbReference type="EMBL" id="UZAK01034427">
    <property type="protein sequence ID" value="VDP44704.1"/>
    <property type="molecule type" value="Genomic_DNA"/>
</dbReference>
<reference evidence="1 2" key="2">
    <citation type="submission" date="2018-11" db="EMBL/GenBank/DDBJ databases">
        <authorList>
            <consortium name="Pathogen Informatics"/>
        </authorList>
    </citation>
    <scope>NUCLEOTIDE SEQUENCE [LARGE SCALE GENOMIC DNA]</scope>
    <source>
        <strain evidence="1">Dakar</strain>
        <strain evidence="2">Dakar, Senegal</strain>
    </source>
</reference>
<evidence type="ECO:0000313" key="1">
    <source>
        <dbReference type="EMBL" id="VDP44704.1"/>
    </source>
</evidence>
<dbReference type="AlphaFoldDB" id="A0A183K8X9"/>
<protein>
    <submittedName>
        <fullName evidence="3">DUF4503 domain-containing protein</fullName>
    </submittedName>
</protein>
<reference evidence="3" key="1">
    <citation type="submission" date="2016-06" db="UniProtKB">
        <authorList>
            <consortium name="WormBaseParasite"/>
        </authorList>
    </citation>
    <scope>IDENTIFICATION</scope>
</reference>
<sequence length="527" mass="59384">MLDDSVADVTLADFQILESPCADVPFDRGPQFHLNLQCRTCESFKETFVCCDCVRKDSIFSKKSGKLSFPQNSDRIVTVRKSVNDLNRKIKVYEPILFKSVFHTFQGKVEELNAQISSLEHTIEFLTKMNVEKRKKLQRVRQAMTRCHTASQHLLKQQANLVRHFITVAQRKKLLVADLDIVNRQIKHVHDTYFEELLGVYFVTDLSTDGLSPDRFVCSPLHIDKENIFAGPEPTPSSHTALTYCSVAIRVSTILLDVWLPVSIRRNLHLVGSFLSALPQRDDMGRVYFAVIHAVHLLCQCRGIDIKNGLEQLGINVIPGRHTFYNPLFGLYCLGHLVSHNNKSTSDNSLSNRNPCIVEVTVETLKEVCLYISDCSNTSWYFDECYNIKLDGLFGKIPSLSLMSHPTVSFSSPCFVEKGEEVDEMFGLSNDDSLTLCDKQVNRFTLCRASSSDYVQSSNKLEEHDSSVGLECWELVSVTSPGEPESCETTVTNTGFMDSTQYPGPLSKVWRLAKGIMGTSELSDCDE</sequence>
<name>A0A183K8X9_9TREM</name>
<organism evidence="3">
    <name type="scientific">Schistosoma curassoni</name>
    <dbReference type="NCBI Taxonomy" id="6186"/>
    <lineage>
        <taxon>Eukaryota</taxon>
        <taxon>Metazoa</taxon>
        <taxon>Spiralia</taxon>
        <taxon>Lophotrochozoa</taxon>
        <taxon>Platyhelminthes</taxon>
        <taxon>Trematoda</taxon>
        <taxon>Digenea</taxon>
        <taxon>Strigeidida</taxon>
        <taxon>Schistosomatoidea</taxon>
        <taxon>Schistosomatidae</taxon>
        <taxon>Schistosoma</taxon>
    </lineage>
</organism>
<gene>
    <name evidence="1" type="ORF">SCUD_LOCUS11460</name>
</gene>
<accession>A0A183K8X9</accession>
<dbReference type="Proteomes" id="UP000279833">
    <property type="component" value="Unassembled WGS sequence"/>
</dbReference>
<evidence type="ECO:0000313" key="3">
    <source>
        <dbReference type="WBParaSite" id="SCUD_0001146001-mRNA-1"/>
    </source>
</evidence>
<dbReference type="WBParaSite" id="SCUD_0001146001-mRNA-1">
    <property type="protein sequence ID" value="SCUD_0001146001-mRNA-1"/>
    <property type="gene ID" value="SCUD_0001146001"/>
</dbReference>
<evidence type="ECO:0000313" key="2">
    <source>
        <dbReference type="Proteomes" id="UP000279833"/>
    </source>
</evidence>
<dbReference type="STRING" id="6186.A0A183K8X9"/>
<proteinExistence type="predicted"/>
<keyword evidence="2" id="KW-1185">Reference proteome</keyword>